<accession>A0ABN2AQZ1</accession>
<name>A0ABN2AQZ1_9MICO</name>
<sequence>MRTDLNYPDEDTRSLVIAVEDFVKEIVATIDNSIVCDLVVSDPPVVTPRKVTASKPQGGFKIGVRMTISAMVYGAPTYRVEADYVLVWNRTRKFVAVFSSTFALLIEGSNEPLFHYDYVLEPQGKNPGAHLNIHHDREDVRQALAKGGDRYRAKARNRSGTLRDSELHYPLGGPRFRPCLEDIIQFMIYELGVDPKEQWHRTLSDGRTRWRDRQLRAAVADNLHVAAQVLRDHDFEVLGGPKPDRNDVRITEL</sequence>
<dbReference type="EMBL" id="BAAALX010000017">
    <property type="protein sequence ID" value="GAA1524421.1"/>
    <property type="molecule type" value="Genomic_DNA"/>
</dbReference>
<proteinExistence type="predicted"/>
<reference evidence="1 2" key="1">
    <citation type="journal article" date="2019" name="Int. J. Syst. Evol. Microbiol.">
        <title>The Global Catalogue of Microorganisms (GCM) 10K type strain sequencing project: providing services to taxonomists for standard genome sequencing and annotation.</title>
        <authorList>
            <consortium name="The Broad Institute Genomics Platform"/>
            <consortium name="The Broad Institute Genome Sequencing Center for Infectious Disease"/>
            <person name="Wu L."/>
            <person name="Ma J."/>
        </authorList>
    </citation>
    <scope>NUCLEOTIDE SEQUENCE [LARGE SCALE GENOMIC DNA]</scope>
    <source>
        <strain evidence="1 2">JCM 13318</strain>
    </source>
</reference>
<protein>
    <submittedName>
        <fullName evidence="1">Uncharacterized protein</fullName>
    </submittedName>
</protein>
<gene>
    <name evidence="1" type="ORF">GCM10009690_29800</name>
</gene>
<dbReference type="Proteomes" id="UP001500177">
    <property type="component" value="Unassembled WGS sequence"/>
</dbReference>
<dbReference type="RefSeq" id="WP_173155783.1">
    <property type="nucleotide sequence ID" value="NZ_BAAALX010000017.1"/>
</dbReference>
<organism evidence="1 2">
    <name type="scientific">Brevibacterium permense</name>
    <dbReference type="NCBI Taxonomy" id="234834"/>
    <lineage>
        <taxon>Bacteria</taxon>
        <taxon>Bacillati</taxon>
        <taxon>Actinomycetota</taxon>
        <taxon>Actinomycetes</taxon>
        <taxon>Micrococcales</taxon>
        <taxon>Brevibacteriaceae</taxon>
        <taxon>Brevibacterium</taxon>
    </lineage>
</organism>
<evidence type="ECO:0000313" key="2">
    <source>
        <dbReference type="Proteomes" id="UP001500177"/>
    </source>
</evidence>
<keyword evidence="2" id="KW-1185">Reference proteome</keyword>
<evidence type="ECO:0000313" key="1">
    <source>
        <dbReference type="EMBL" id="GAA1524421.1"/>
    </source>
</evidence>
<comment type="caution">
    <text evidence="1">The sequence shown here is derived from an EMBL/GenBank/DDBJ whole genome shotgun (WGS) entry which is preliminary data.</text>
</comment>